<name>A0ABW0L2A2_9BURK</name>
<dbReference type="RefSeq" id="WP_379780470.1">
    <property type="nucleotide sequence ID" value="NZ_JBHSMU010000004.1"/>
</dbReference>
<evidence type="ECO:0000313" key="2">
    <source>
        <dbReference type="EMBL" id="MFC5459032.1"/>
    </source>
</evidence>
<dbReference type="PANTHER" id="PTHR11735">
    <property type="entry name" value="TRNA N6-ADENOSINE THREONYLCARBAMOYLTRANSFERASE"/>
    <property type="match status" value="1"/>
</dbReference>
<accession>A0ABW0L2A2</accession>
<organism evidence="2 3">
    <name type="scientific">Massilia niabensis</name>
    <dbReference type="NCBI Taxonomy" id="544910"/>
    <lineage>
        <taxon>Bacteria</taxon>
        <taxon>Pseudomonadati</taxon>
        <taxon>Pseudomonadota</taxon>
        <taxon>Betaproteobacteria</taxon>
        <taxon>Burkholderiales</taxon>
        <taxon>Oxalobacteraceae</taxon>
        <taxon>Telluria group</taxon>
        <taxon>Massilia</taxon>
    </lineage>
</organism>
<dbReference type="CDD" id="cd24032">
    <property type="entry name" value="ASKHA_NBD_TsaB"/>
    <property type="match status" value="1"/>
</dbReference>
<keyword evidence="3" id="KW-1185">Reference proteome</keyword>
<dbReference type="SUPFAM" id="SSF53067">
    <property type="entry name" value="Actin-like ATPase domain"/>
    <property type="match status" value="2"/>
</dbReference>
<keyword evidence="2" id="KW-0012">Acyltransferase</keyword>
<dbReference type="NCBIfam" id="TIGR03725">
    <property type="entry name" value="T6A_YeaZ"/>
    <property type="match status" value="1"/>
</dbReference>
<gene>
    <name evidence="2" type="primary">tsaB</name>
    <name evidence="2" type="ORF">ACFPN5_04335</name>
</gene>
<evidence type="ECO:0000259" key="1">
    <source>
        <dbReference type="Pfam" id="PF00814"/>
    </source>
</evidence>
<dbReference type="EC" id="2.3.1.234" evidence="2"/>
<dbReference type="Pfam" id="PF00814">
    <property type="entry name" value="TsaD"/>
    <property type="match status" value="1"/>
</dbReference>
<reference evidence="3" key="1">
    <citation type="journal article" date="2019" name="Int. J. Syst. Evol. Microbiol.">
        <title>The Global Catalogue of Microorganisms (GCM) 10K type strain sequencing project: providing services to taxonomists for standard genome sequencing and annotation.</title>
        <authorList>
            <consortium name="The Broad Institute Genomics Platform"/>
            <consortium name="The Broad Institute Genome Sequencing Center for Infectious Disease"/>
            <person name="Wu L."/>
            <person name="Ma J."/>
        </authorList>
    </citation>
    <scope>NUCLEOTIDE SEQUENCE [LARGE SCALE GENOMIC DNA]</scope>
    <source>
        <strain evidence="3">KACC 12649</strain>
    </source>
</reference>
<comment type="caution">
    <text evidence="2">The sequence shown here is derived from an EMBL/GenBank/DDBJ whole genome shotgun (WGS) entry which is preliminary data.</text>
</comment>
<dbReference type="Proteomes" id="UP001596050">
    <property type="component" value="Unassembled WGS sequence"/>
</dbReference>
<dbReference type="InterPro" id="IPR000905">
    <property type="entry name" value="Gcp-like_dom"/>
</dbReference>
<sequence length="248" mass="25181">MPIILAIETSSELASCALLLGTTVPGATVSSRESGGVRTHSQSVLPMVQDLLREAGITLAQVEAIAFGAGPGSFTGVRTACGVAQGLAFGAGLPVVPLVTLEAMAEACRARSGACEVLAVLDARMGEVYWAQYRYAGGAWQAVLAPALSSPEAVQPAPADGLAACGNGFVAYPEAFAGKAFAQDADMSIVPHARDMAQLGAAALAAGQGVPAAQAQPLYLRNKVAFTSAERQVINAEKADAKAARAQK</sequence>
<dbReference type="EMBL" id="JBHSMU010000004">
    <property type="protein sequence ID" value="MFC5459032.1"/>
    <property type="molecule type" value="Genomic_DNA"/>
</dbReference>
<dbReference type="PANTHER" id="PTHR11735:SF11">
    <property type="entry name" value="TRNA THREONYLCARBAMOYLADENOSINE BIOSYNTHESIS PROTEIN TSAB"/>
    <property type="match status" value="1"/>
</dbReference>
<protein>
    <submittedName>
        <fullName evidence="2">tRNA (Adenosine(37)-N6)-threonylcarbamoyltransferase complex dimerization subunit type 1 TsaB</fullName>
        <ecNumber evidence="2">2.3.1.234</ecNumber>
    </submittedName>
</protein>
<dbReference type="InterPro" id="IPR022496">
    <property type="entry name" value="T6A_TsaB"/>
</dbReference>
<dbReference type="Gene3D" id="3.30.420.40">
    <property type="match status" value="2"/>
</dbReference>
<feature type="domain" description="Gcp-like" evidence="1">
    <location>
        <begin position="33"/>
        <end position="197"/>
    </location>
</feature>
<proteinExistence type="predicted"/>
<dbReference type="GO" id="GO:0061711">
    <property type="term" value="F:tRNA N(6)-L-threonylcarbamoyladenine synthase activity"/>
    <property type="evidence" value="ECO:0007669"/>
    <property type="project" value="UniProtKB-EC"/>
</dbReference>
<keyword evidence="2" id="KW-0808">Transferase</keyword>
<evidence type="ECO:0000313" key="3">
    <source>
        <dbReference type="Proteomes" id="UP001596050"/>
    </source>
</evidence>
<dbReference type="InterPro" id="IPR043129">
    <property type="entry name" value="ATPase_NBD"/>
</dbReference>